<dbReference type="EMBL" id="VFPU01000001">
    <property type="protein sequence ID" value="TQM97799.1"/>
    <property type="molecule type" value="Genomic_DNA"/>
</dbReference>
<organism evidence="3 4">
    <name type="scientific">Ornithinimicrobium humiphilum</name>
    <dbReference type="NCBI Taxonomy" id="125288"/>
    <lineage>
        <taxon>Bacteria</taxon>
        <taxon>Bacillati</taxon>
        <taxon>Actinomycetota</taxon>
        <taxon>Actinomycetes</taxon>
        <taxon>Micrococcales</taxon>
        <taxon>Ornithinimicrobiaceae</taxon>
        <taxon>Ornithinimicrobium</taxon>
    </lineage>
</organism>
<name>A0A543KRV7_9MICO</name>
<keyword evidence="1" id="KW-0479">Metal-binding</keyword>
<dbReference type="Proteomes" id="UP000315133">
    <property type="component" value="Unassembled WGS sequence"/>
</dbReference>
<dbReference type="Pfam" id="PF01557">
    <property type="entry name" value="FAA_hydrolase"/>
    <property type="match status" value="1"/>
</dbReference>
<evidence type="ECO:0000259" key="2">
    <source>
        <dbReference type="Pfam" id="PF01557"/>
    </source>
</evidence>
<feature type="domain" description="Fumarylacetoacetase-like C-terminal" evidence="2">
    <location>
        <begin position="79"/>
        <end position="280"/>
    </location>
</feature>
<dbReference type="RefSeq" id="WP_141819641.1">
    <property type="nucleotide sequence ID" value="NZ_BAAAIL010000001.1"/>
</dbReference>
<dbReference type="GO" id="GO:0046872">
    <property type="term" value="F:metal ion binding"/>
    <property type="evidence" value="ECO:0007669"/>
    <property type="project" value="UniProtKB-KW"/>
</dbReference>
<protein>
    <submittedName>
        <fullName evidence="3">2-keto-4-pentenoate hydratase/2-oxohepta-3-ene-1,7-dioic acid hydratase in catechol pathway</fullName>
    </submittedName>
</protein>
<proteinExistence type="predicted"/>
<dbReference type="Gene3D" id="3.90.850.10">
    <property type="entry name" value="Fumarylacetoacetase-like, C-terminal domain"/>
    <property type="match status" value="1"/>
</dbReference>
<reference evidence="3 4" key="1">
    <citation type="submission" date="2019-06" db="EMBL/GenBank/DDBJ databases">
        <title>Sequencing the genomes of 1000 actinobacteria strains.</title>
        <authorList>
            <person name="Klenk H.-P."/>
        </authorList>
    </citation>
    <scope>NUCLEOTIDE SEQUENCE [LARGE SCALE GENOMIC DNA]</scope>
    <source>
        <strain evidence="3 4">DSM 12362</strain>
    </source>
</reference>
<keyword evidence="4" id="KW-1185">Reference proteome</keyword>
<accession>A0A543KRV7</accession>
<dbReference type="SUPFAM" id="SSF56529">
    <property type="entry name" value="FAH"/>
    <property type="match status" value="1"/>
</dbReference>
<evidence type="ECO:0000313" key="3">
    <source>
        <dbReference type="EMBL" id="TQM97799.1"/>
    </source>
</evidence>
<evidence type="ECO:0000256" key="1">
    <source>
        <dbReference type="ARBA" id="ARBA00022723"/>
    </source>
</evidence>
<comment type="caution">
    <text evidence="3">The sequence shown here is derived from an EMBL/GenBank/DDBJ whole genome shotgun (WGS) entry which is preliminary data.</text>
</comment>
<evidence type="ECO:0000313" key="4">
    <source>
        <dbReference type="Proteomes" id="UP000315133"/>
    </source>
</evidence>
<dbReference type="GO" id="GO:0018773">
    <property type="term" value="F:acetylpyruvate hydrolase activity"/>
    <property type="evidence" value="ECO:0007669"/>
    <property type="project" value="TreeGrafter"/>
</dbReference>
<dbReference type="InterPro" id="IPR036663">
    <property type="entry name" value="Fumarylacetoacetase_C_sf"/>
</dbReference>
<dbReference type="PANTHER" id="PTHR11820">
    <property type="entry name" value="ACYLPYRUVASE"/>
    <property type="match status" value="1"/>
</dbReference>
<dbReference type="AlphaFoldDB" id="A0A543KRV7"/>
<sequence>MKLYMFDDSRLGVAAEDGTLVDITATVPADVPALDRMTALIEAWDDVRDQVAAAASAGGGAAFEDVTLRAPQPRPHNLVAAPVNYHAHQGEMGGENGVYKGMVIPTIEEAKGFFKSISSIVGPDGRIELPLAGRRFDHEAEVAVIIGRTARRVAEEDALSYVFGYAPVMDITLRGPEDRSFRKSMDTFTPLGPCIVTADEVADPTDIDFRLTVGEEERQASNTSYLIYGVARLIAEYSAVTTLHPGDVIATGTPEGVGPITDGDVVTLEIAGMDPLVMNVVDVSA</sequence>
<dbReference type="PANTHER" id="PTHR11820:SF7">
    <property type="entry name" value="ACYLPYRUVASE FAHD1, MITOCHONDRIAL"/>
    <property type="match status" value="1"/>
</dbReference>
<dbReference type="OrthoDB" id="9805307at2"/>
<dbReference type="InterPro" id="IPR011234">
    <property type="entry name" value="Fumarylacetoacetase-like_C"/>
</dbReference>
<gene>
    <name evidence="3" type="ORF">FB476_2724</name>
</gene>